<evidence type="ECO:0000256" key="1">
    <source>
        <dbReference type="ARBA" id="ARBA00022679"/>
    </source>
</evidence>
<dbReference type="GO" id="GO:0016740">
    <property type="term" value="F:transferase activity"/>
    <property type="evidence" value="ECO:0007669"/>
    <property type="project" value="UniProtKB-KW"/>
</dbReference>
<dbReference type="Proteomes" id="UP000196503">
    <property type="component" value="Unassembled WGS sequence"/>
</dbReference>
<evidence type="ECO:0000259" key="2">
    <source>
        <dbReference type="Pfam" id="PF13649"/>
    </source>
</evidence>
<evidence type="ECO:0000313" key="3">
    <source>
        <dbReference type="EMBL" id="OUZ18942.1"/>
    </source>
</evidence>
<name>A0A200I1G2_9ENTE</name>
<evidence type="ECO:0000313" key="4">
    <source>
        <dbReference type="Proteomes" id="UP000196503"/>
    </source>
</evidence>
<accession>A0A200I1G2</accession>
<protein>
    <recommendedName>
        <fullName evidence="2">Methyltransferase domain-containing protein</fullName>
    </recommendedName>
</protein>
<dbReference type="SUPFAM" id="SSF53335">
    <property type="entry name" value="S-adenosyl-L-methionine-dependent methyltransferases"/>
    <property type="match status" value="1"/>
</dbReference>
<organism evidence="3 4">
    <name type="scientific">Enterococcus cecorum</name>
    <dbReference type="NCBI Taxonomy" id="44008"/>
    <lineage>
        <taxon>Bacteria</taxon>
        <taxon>Bacillati</taxon>
        <taxon>Bacillota</taxon>
        <taxon>Bacilli</taxon>
        <taxon>Lactobacillales</taxon>
        <taxon>Enterococcaceae</taxon>
        <taxon>Enterococcus</taxon>
    </lineage>
</organism>
<dbReference type="Gene3D" id="3.40.50.150">
    <property type="entry name" value="Vaccinia Virus protein VP39"/>
    <property type="match status" value="1"/>
</dbReference>
<dbReference type="InterPro" id="IPR041698">
    <property type="entry name" value="Methyltransf_25"/>
</dbReference>
<dbReference type="EMBL" id="NIBL01000001">
    <property type="protein sequence ID" value="OUZ18942.1"/>
    <property type="molecule type" value="Genomic_DNA"/>
</dbReference>
<dbReference type="Gene3D" id="2.20.25.110">
    <property type="entry name" value="S-adenosyl-L-methionine-dependent methyltransferases"/>
    <property type="match status" value="1"/>
</dbReference>
<proteinExistence type="predicted"/>
<dbReference type="CDD" id="cd02440">
    <property type="entry name" value="AdoMet_MTases"/>
    <property type="match status" value="1"/>
</dbReference>
<dbReference type="Pfam" id="PF13649">
    <property type="entry name" value="Methyltransf_25"/>
    <property type="match status" value="1"/>
</dbReference>
<keyword evidence="1" id="KW-0808">Transferase</keyword>
<feature type="domain" description="Methyltransferase" evidence="2">
    <location>
        <begin position="38"/>
        <end position="133"/>
    </location>
</feature>
<dbReference type="AlphaFoldDB" id="A0A200I1G2"/>
<dbReference type="InterPro" id="IPR029063">
    <property type="entry name" value="SAM-dependent_MTases_sf"/>
</dbReference>
<gene>
    <name evidence="3" type="ORF">A5869_000590</name>
</gene>
<comment type="caution">
    <text evidence="3">The sequence shown here is derived from an EMBL/GenBank/DDBJ whole genome shotgun (WGS) entry which is preliminary data.</text>
</comment>
<reference evidence="3 4" key="1">
    <citation type="submission" date="2017-05" db="EMBL/GenBank/DDBJ databases">
        <title>The Genome Sequence of Enterococcus faecium 2D5_DIV0622.</title>
        <authorList>
            <consortium name="The Broad Institute Genomics Platform"/>
            <consortium name="The Broad Institute Genomic Center for Infectious Diseases"/>
            <person name="Earl A."/>
            <person name="Manson A."/>
            <person name="Schwartman J."/>
            <person name="Gilmore M."/>
            <person name="Abouelleil A."/>
            <person name="Cao P."/>
            <person name="Chapman S."/>
            <person name="Cusick C."/>
            <person name="Shea T."/>
            <person name="Young S."/>
            <person name="Neafsey D."/>
            <person name="Nusbaum C."/>
            <person name="Birren B."/>
        </authorList>
    </citation>
    <scope>NUCLEOTIDE SEQUENCE [LARGE SCALE GENOMIC DNA]</scope>
    <source>
        <strain evidence="3 4">2D5_DIV0622</strain>
    </source>
</reference>
<dbReference type="PANTHER" id="PTHR43861">
    <property type="entry name" value="TRANS-ACONITATE 2-METHYLTRANSFERASE-RELATED"/>
    <property type="match status" value="1"/>
</dbReference>
<sequence>MIVAYETFAFVYDEIMDTSLYQRWLDFSLHFLGDRKKILELACGTGALALDFAKSGFDVTALDLSEEMLMIASSRAQEADVDIQFVEGDMLDLTDIDTYEAVTCFSDSICYMEDEQAVQQVFDGVYQILEENGVFIFDVHSTYQIDEVFPDYSYHYQTEDFAFLWDSYAVDVPHSIEHFLTFFVQNEDGLFERRDEIHRERTYPLNQYLMMLENAGFAKVEAYADFIDSEPNEKSRRWFFVCEK</sequence>